<comment type="caution">
    <text evidence="2">The sequence shown here is derived from an EMBL/GenBank/DDBJ whole genome shotgun (WGS) entry which is preliminary data.</text>
</comment>
<sequence>MLLIHYDDLLRHHNVEQEALGGHEGNDGSTVAAFMVDYYWHSLLVGGVAAILCSLIRGVLGSAFQDRLVLVLHEELQHMPRLTEDFIVVLCGELEGRGGEGQAGLGQHGAVVTLLVADHLVLPHPGEHRIEQCLRVLLEGGRHNDLIAILKLLQGVGQVRALPGVTRGKLGHQPVHQLAEYLGVHVLQVVLVTGQLWTLIGFIRMSNFKRK</sequence>
<keyword evidence="3" id="KW-1185">Reference proteome</keyword>
<gene>
    <name evidence="2" type="ORF">E2C01_007417</name>
</gene>
<keyword evidence="1" id="KW-1133">Transmembrane helix</keyword>
<dbReference type="EMBL" id="VSRR010000368">
    <property type="protein sequence ID" value="MPC14647.1"/>
    <property type="molecule type" value="Genomic_DNA"/>
</dbReference>
<dbReference type="AlphaFoldDB" id="A0A5B7CXV8"/>
<evidence type="ECO:0000313" key="2">
    <source>
        <dbReference type="EMBL" id="MPC14647.1"/>
    </source>
</evidence>
<evidence type="ECO:0000313" key="3">
    <source>
        <dbReference type="Proteomes" id="UP000324222"/>
    </source>
</evidence>
<evidence type="ECO:0000256" key="1">
    <source>
        <dbReference type="SAM" id="Phobius"/>
    </source>
</evidence>
<keyword evidence="1" id="KW-0472">Membrane</keyword>
<reference evidence="2 3" key="1">
    <citation type="submission" date="2019-05" db="EMBL/GenBank/DDBJ databases">
        <title>Another draft genome of Portunus trituberculatus and its Hox gene families provides insights of decapod evolution.</title>
        <authorList>
            <person name="Jeong J.-H."/>
            <person name="Song I."/>
            <person name="Kim S."/>
            <person name="Choi T."/>
            <person name="Kim D."/>
            <person name="Ryu S."/>
            <person name="Kim W."/>
        </authorList>
    </citation>
    <scope>NUCLEOTIDE SEQUENCE [LARGE SCALE GENOMIC DNA]</scope>
    <source>
        <tissue evidence="2">Muscle</tissue>
    </source>
</reference>
<dbReference type="Proteomes" id="UP000324222">
    <property type="component" value="Unassembled WGS sequence"/>
</dbReference>
<feature type="transmembrane region" description="Helical" evidence="1">
    <location>
        <begin position="38"/>
        <end position="60"/>
    </location>
</feature>
<protein>
    <submittedName>
        <fullName evidence="2">Uncharacterized protein</fullName>
    </submittedName>
</protein>
<name>A0A5B7CXV8_PORTR</name>
<accession>A0A5B7CXV8</accession>
<keyword evidence="1" id="KW-0812">Transmembrane</keyword>
<proteinExistence type="predicted"/>
<organism evidence="2 3">
    <name type="scientific">Portunus trituberculatus</name>
    <name type="common">Swimming crab</name>
    <name type="synonym">Neptunus trituberculatus</name>
    <dbReference type="NCBI Taxonomy" id="210409"/>
    <lineage>
        <taxon>Eukaryota</taxon>
        <taxon>Metazoa</taxon>
        <taxon>Ecdysozoa</taxon>
        <taxon>Arthropoda</taxon>
        <taxon>Crustacea</taxon>
        <taxon>Multicrustacea</taxon>
        <taxon>Malacostraca</taxon>
        <taxon>Eumalacostraca</taxon>
        <taxon>Eucarida</taxon>
        <taxon>Decapoda</taxon>
        <taxon>Pleocyemata</taxon>
        <taxon>Brachyura</taxon>
        <taxon>Eubrachyura</taxon>
        <taxon>Portunoidea</taxon>
        <taxon>Portunidae</taxon>
        <taxon>Portuninae</taxon>
        <taxon>Portunus</taxon>
    </lineage>
</organism>